<feature type="coiled-coil region" evidence="1">
    <location>
        <begin position="873"/>
        <end position="900"/>
    </location>
</feature>
<feature type="compositionally biased region" description="Polar residues" evidence="2">
    <location>
        <begin position="30"/>
        <end position="41"/>
    </location>
</feature>
<reference evidence="3 4" key="1">
    <citation type="submission" date="2014-06" db="EMBL/GenBank/DDBJ databases">
        <authorList>
            <person name="Swart Estienne"/>
        </authorList>
    </citation>
    <scope>NUCLEOTIDE SEQUENCE [LARGE SCALE GENOMIC DNA]</scope>
    <source>
        <strain evidence="3 4">130c</strain>
    </source>
</reference>
<feature type="coiled-coil region" evidence="1">
    <location>
        <begin position="546"/>
        <end position="595"/>
    </location>
</feature>
<sequence>MRLDFIKVKSKFIGKTQRDKIVKDKKSVETQEPSQLLPSLQSEDKQSNKINNKIILTNILEVENEEENEIEIPDELKGFNRQFLQSVNKLRTNPEYYIKQLQTQIGYYEGQILRLPQSNQENTENLELIDIVTQEGVVAVEAAIYALHQYKKNINAPPLRYSQKLQELALAETIRIKQTDQTSILSMNYTLEYCNTKNLRINGEILKSLLFNPSNNHEQLLLQLIIDDGNITRSNRLNILNEQVNFIGFAVVEHQKYNKMFYVLLSQNNIEEIPVYHQNSMPNQAMQIKDMDLTKIDQLNEYEDIIDIMKGNLDLKSKSLENISQKQRYQNESKVNSTDQIYEQNNKQYWPAEAISMKESTKLIIDDDGMPQQIVTRIFSLKDGTEQRIQRNQSAGDFQLNFMMGKNRIEVDKKLAMLDHMLSSQDFLGQTEKRALKRTLRQQHFKSLLMNNYQSERKNMNGNYALTSSEPSSPKSSVQFFPSQAFDQSIINFDQQPIYNNALGQAPSSALSTTISDFSKAKMNRQMGRPNNMMIQSQGFIQYNNLKLDQNSRSALQEQLKEQNAQQIDQENQFLQAVKQELLNLKSRLKIEITQKIQLIKEVNRYKKLQGTQKQNTCDAEIQTENENDLTFQQIQDKKSDINEDENEDKNSVYQNVSIILEDQIHFDDQTQNIHREQLTQTFLEPGIDNDNNYNRFQQDYSRPSRVPSFQIDLQKAINVNIKDVDEFSPSKCLPQQNMNTSKLSTSVINIQKKYSQIGVSNLCVSKQSESSELHFDGLRPPTFDEFDVEDVMSEINNFPNHKREKSSSFHNFEEIRIRNSSEKNQFHVIGSQRGKRPIVNAKEIDKNIYDGKYWFKKHESLIKKLRLTLDDSAKQHLQLKQLQDDNKTLRDKIKHLTTVIEKFKIRDDGMDGNSNSALSKIKKSPILRPQQPRRESVRLNEAFQIETVTNSTKGFFPMLFQREQNPEDEKQSDLLDENLQISIDMRLSYVDSAKYEEIPQKRRKSIFQKFINNNHISSRVDSVGSSHTQQLPHNFQTFHDSLFVIAEEPYSVNERSSFNRNSQNLNEKGSANKKLNGQNKKLKWVELHDLNKSPFDNL</sequence>
<organism evidence="3 4">
    <name type="scientific">Stylonychia lemnae</name>
    <name type="common">Ciliate</name>
    <dbReference type="NCBI Taxonomy" id="5949"/>
    <lineage>
        <taxon>Eukaryota</taxon>
        <taxon>Sar</taxon>
        <taxon>Alveolata</taxon>
        <taxon>Ciliophora</taxon>
        <taxon>Intramacronucleata</taxon>
        <taxon>Spirotrichea</taxon>
        <taxon>Stichotrichia</taxon>
        <taxon>Sporadotrichida</taxon>
        <taxon>Oxytrichidae</taxon>
        <taxon>Stylonychinae</taxon>
        <taxon>Stylonychia</taxon>
    </lineage>
</organism>
<feature type="compositionally biased region" description="Polar residues" evidence="2">
    <location>
        <begin position="1056"/>
        <end position="1070"/>
    </location>
</feature>
<feature type="region of interest" description="Disordered" evidence="2">
    <location>
        <begin position="1056"/>
        <end position="1078"/>
    </location>
</feature>
<evidence type="ECO:0000313" key="4">
    <source>
        <dbReference type="Proteomes" id="UP000039865"/>
    </source>
</evidence>
<dbReference type="AlphaFoldDB" id="A0A078A272"/>
<name>A0A078A272_STYLE</name>
<dbReference type="Proteomes" id="UP000039865">
    <property type="component" value="Unassembled WGS sequence"/>
</dbReference>
<evidence type="ECO:0000256" key="1">
    <source>
        <dbReference type="SAM" id="Coils"/>
    </source>
</evidence>
<keyword evidence="4" id="KW-1185">Reference proteome</keyword>
<keyword evidence="1" id="KW-0175">Coiled coil</keyword>
<protein>
    <submittedName>
        <fullName evidence="3">Uncharacterized protein</fullName>
    </submittedName>
</protein>
<proteinExistence type="predicted"/>
<gene>
    <name evidence="3" type="primary">Contig5987.g6416</name>
    <name evidence="3" type="ORF">STYLEM_4928</name>
</gene>
<accession>A0A078A272</accession>
<evidence type="ECO:0000313" key="3">
    <source>
        <dbReference type="EMBL" id="CDW75932.1"/>
    </source>
</evidence>
<evidence type="ECO:0000256" key="2">
    <source>
        <dbReference type="SAM" id="MobiDB-lite"/>
    </source>
</evidence>
<dbReference type="InParanoid" id="A0A078A272"/>
<feature type="region of interest" description="Disordered" evidence="2">
    <location>
        <begin position="24"/>
        <end position="43"/>
    </location>
</feature>
<dbReference type="EMBL" id="CCKQ01004775">
    <property type="protein sequence ID" value="CDW75932.1"/>
    <property type="molecule type" value="Genomic_DNA"/>
</dbReference>